<reference evidence="4 5" key="1">
    <citation type="submission" date="2024-09" db="EMBL/GenBank/DDBJ databases">
        <authorList>
            <person name="Sun Q."/>
            <person name="Mori K."/>
        </authorList>
    </citation>
    <scope>NUCLEOTIDE SEQUENCE [LARGE SCALE GENOMIC DNA]</scope>
    <source>
        <strain evidence="4 5">JCM 13503</strain>
    </source>
</reference>
<accession>A0ABV6B4C7</accession>
<dbReference type="Gene3D" id="3.40.50.720">
    <property type="entry name" value="NAD(P)-binding Rossmann-like Domain"/>
    <property type="match status" value="1"/>
</dbReference>
<sequence length="304" mass="32937">MQQILVIGATGTQGAPVARQLLAAGYTVRVLARVPEKAQDLTQIGAQVVQGDLSDPASLDAALHQMDGLFFLVPFSAPPSEALQYGMNVIEAATRANLQLIVWNPTGDIPDEPTGNPAVDVRLTLLNQLDASHLPYIALQPTGYMENFLGPWTRPEVVTQNTFAYPLPNTVQFQLIATEDVASFVVSAFAHPHIAPRTIKLAGPERLNIEGIATRFSQGLGRPIEFRSMPPREFGDKLEAVLPGAGDMTAQVYEGAYLFPERFSTNVDVQAALSLLPVKLTSLEEWVRQHAAQFSPEKVVLSGS</sequence>
<dbReference type="InterPro" id="IPR036291">
    <property type="entry name" value="NAD(P)-bd_dom_sf"/>
</dbReference>
<evidence type="ECO:0000256" key="1">
    <source>
        <dbReference type="ARBA" id="ARBA00006328"/>
    </source>
</evidence>
<keyword evidence="2" id="KW-0521">NADP</keyword>
<evidence type="ECO:0000313" key="5">
    <source>
        <dbReference type="Proteomes" id="UP001589733"/>
    </source>
</evidence>
<feature type="domain" description="NmrA-like" evidence="3">
    <location>
        <begin position="2"/>
        <end position="286"/>
    </location>
</feature>
<evidence type="ECO:0000259" key="3">
    <source>
        <dbReference type="Pfam" id="PF05368"/>
    </source>
</evidence>
<dbReference type="InterPro" id="IPR008030">
    <property type="entry name" value="NmrA-like"/>
</dbReference>
<comment type="caution">
    <text evidence="4">The sequence shown here is derived from an EMBL/GenBank/DDBJ whole genome shotgun (WGS) entry which is preliminary data.</text>
</comment>
<comment type="similarity">
    <text evidence="1">Belongs to the NmrA-type oxidoreductase family.</text>
</comment>
<dbReference type="EMBL" id="JBHLYR010000063">
    <property type="protein sequence ID" value="MFB9994619.1"/>
    <property type="molecule type" value="Genomic_DNA"/>
</dbReference>
<proteinExistence type="inferred from homology"/>
<organism evidence="4 5">
    <name type="scientific">Deinococcus oregonensis</name>
    <dbReference type="NCBI Taxonomy" id="1805970"/>
    <lineage>
        <taxon>Bacteria</taxon>
        <taxon>Thermotogati</taxon>
        <taxon>Deinococcota</taxon>
        <taxon>Deinococci</taxon>
        <taxon>Deinococcales</taxon>
        <taxon>Deinococcaceae</taxon>
        <taxon>Deinococcus</taxon>
    </lineage>
</organism>
<keyword evidence="5" id="KW-1185">Reference proteome</keyword>
<dbReference type="RefSeq" id="WP_380015999.1">
    <property type="nucleotide sequence ID" value="NZ_JBHLYR010000063.1"/>
</dbReference>
<evidence type="ECO:0000313" key="4">
    <source>
        <dbReference type="EMBL" id="MFB9994619.1"/>
    </source>
</evidence>
<dbReference type="PANTHER" id="PTHR42748">
    <property type="entry name" value="NITROGEN METABOLITE REPRESSION PROTEIN NMRA FAMILY MEMBER"/>
    <property type="match status" value="1"/>
</dbReference>
<name>A0ABV6B4C7_9DEIO</name>
<dbReference type="InterPro" id="IPR051164">
    <property type="entry name" value="NmrA-like_oxidored"/>
</dbReference>
<dbReference type="SUPFAM" id="SSF51735">
    <property type="entry name" value="NAD(P)-binding Rossmann-fold domains"/>
    <property type="match status" value="1"/>
</dbReference>
<evidence type="ECO:0000256" key="2">
    <source>
        <dbReference type="ARBA" id="ARBA00022857"/>
    </source>
</evidence>
<dbReference type="PANTHER" id="PTHR42748:SF7">
    <property type="entry name" value="NMRA LIKE REDOX SENSOR 1-RELATED"/>
    <property type="match status" value="1"/>
</dbReference>
<protein>
    <submittedName>
        <fullName evidence="4">NmrA family NAD(P)-binding protein</fullName>
    </submittedName>
</protein>
<dbReference type="Pfam" id="PF05368">
    <property type="entry name" value="NmrA"/>
    <property type="match status" value="1"/>
</dbReference>
<dbReference type="Proteomes" id="UP001589733">
    <property type="component" value="Unassembled WGS sequence"/>
</dbReference>
<gene>
    <name evidence="4" type="ORF">ACFFLM_21910</name>
</gene>